<sequence>IEVFSEKRKKVAFAELKQQKEYYGLSIQAILMRLRNLEIINDSTYKGFMIWMTKMGYRTKEPGQYAGVEKAMRFSGLVYRAAIEEVVSLSKAASLAGQSLGDFRRTLTGNN</sequence>
<feature type="non-terminal residue" evidence="1">
    <location>
        <position position="1"/>
    </location>
</feature>
<comment type="caution">
    <text evidence="1">The sequence shown here is derived from an EMBL/GenBank/DDBJ whole genome shotgun (WGS) entry which is preliminary data.</text>
</comment>
<dbReference type="AlphaFoldDB" id="A0AAE3H524"/>
<accession>A0AAE3H524</accession>
<name>A0AAE3H524_9BACT</name>
<dbReference type="GO" id="GO:0003677">
    <property type="term" value="F:DNA binding"/>
    <property type="evidence" value="ECO:0007669"/>
    <property type="project" value="UniProtKB-KW"/>
</dbReference>
<dbReference type="Proteomes" id="UP001204144">
    <property type="component" value="Unassembled WGS sequence"/>
</dbReference>
<reference evidence="1 2" key="1">
    <citation type="submission" date="2018-11" db="EMBL/GenBank/DDBJ databases">
        <title>Novel bacteria species description.</title>
        <authorList>
            <person name="Han J.-H."/>
        </authorList>
    </citation>
    <scope>NUCLEOTIDE SEQUENCE [LARGE SCALE GENOMIC DNA]</scope>
    <source>
        <strain evidence="1 2">KCTC23259</strain>
    </source>
</reference>
<evidence type="ECO:0000313" key="1">
    <source>
        <dbReference type="EMBL" id="MCP9764156.1"/>
    </source>
</evidence>
<proteinExistence type="predicted"/>
<keyword evidence="1" id="KW-0238">DNA-binding</keyword>
<protein>
    <submittedName>
        <fullName evidence="1">DNA-binding protein</fullName>
    </submittedName>
</protein>
<dbReference type="EMBL" id="RJUF01000079">
    <property type="protein sequence ID" value="MCP9764156.1"/>
    <property type="molecule type" value="Genomic_DNA"/>
</dbReference>
<gene>
    <name evidence="1" type="ORF">EGI31_14480</name>
</gene>
<keyword evidence="2" id="KW-1185">Reference proteome</keyword>
<evidence type="ECO:0000313" key="2">
    <source>
        <dbReference type="Proteomes" id="UP001204144"/>
    </source>
</evidence>
<organism evidence="1 2">
    <name type="scientific">Lacihabitans soyangensis</name>
    <dbReference type="NCBI Taxonomy" id="869394"/>
    <lineage>
        <taxon>Bacteria</taxon>
        <taxon>Pseudomonadati</taxon>
        <taxon>Bacteroidota</taxon>
        <taxon>Cytophagia</taxon>
        <taxon>Cytophagales</taxon>
        <taxon>Leadbetterellaceae</taxon>
        <taxon>Lacihabitans</taxon>
    </lineage>
</organism>